<dbReference type="EMBL" id="QRQE01000047">
    <property type="protein sequence ID" value="RHM71468.1"/>
    <property type="molecule type" value="Genomic_DNA"/>
</dbReference>
<organism evidence="1 2">
    <name type="scientific">Mediterraneibacter gnavus</name>
    <name type="common">Ruminococcus gnavus</name>
    <dbReference type="NCBI Taxonomy" id="33038"/>
    <lineage>
        <taxon>Bacteria</taxon>
        <taxon>Bacillati</taxon>
        <taxon>Bacillota</taxon>
        <taxon>Clostridia</taxon>
        <taxon>Lachnospirales</taxon>
        <taxon>Lachnospiraceae</taxon>
        <taxon>Mediterraneibacter</taxon>
    </lineage>
</organism>
<dbReference type="Pfam" id="PF04026">
    <property type="entry name" value="SpoVG"/>
    <property type="match status" value="1"/>
</dbReference>
<protein>
    <recommendedName>
        <fullName evidence="3">SpoVG</fullName>
    </recommendedName>
</protein>
<name>A0A415S659_MEDGN</name>
<evidence type="ECO:0008006" key="3">
    <source>
        <dbReference type="Google" id="ProtNLM"/>
    </source>
</evidence>
<dbReference type="InterPro" id="IPR036751">
    <property type="entry name" value="SpoVG_sf"/>
</dbReference>
<dbReference type="GO" id="GO:0030435">
    <property type="term" value="P:sporulation resulting in formation of a cellular spore"/>
    <property type="evidence" value="ECO:0007669"/>
    <property type="project" value="InterPro"/>
</dbReference>
<dbReference type="Gene3D" id="3.30.1120.40">
    <property type="entry name" value="Stage V sporulation protein G"/>
    <property type="match status" value="2"/>
</dbReference>
<proteinExistence type="predicted"/>
<comment type="caution">
    <text evidence="1">The sequence shown here is derived from an EMBL/GenBank/DDBJ whole genome shotgun (WGS) entry which is preliminary data.</text>
</comment>
<dbReference type="InterPro" id="IPR007170">
    <property type="entry name" value="SpoVG"/>
</dbReference>
<accession>A0A415S659</accession>
<dbReference type="SUPFAM" id="SSF160537">
    <property type="entry name" value="SpoVG-like"/>
    <property type="match status" value="2"/>
</dbReference>
<sequence length="221" mass="26406">MWQYDKRTQKAFFFYGKEIQIMEYKVQVYQVEGKENLLGFANLVLEGQFVLNGFAIKEFRNGKVYLEPPRYQSYQNPQDYLDYFTIRDRELREELTEAAVMALQRCEDRKGEVEGNWEDEELNYEVDVNPKRNGSLLAEVRLRFQDGAIVVNQAAIYRNWKGESFVSMPHRTRRDTKEIQNVCFPITSEFSAELKECIMQHYEEKLEQQNREEPNKRTPVR</sequence>
<reference evidence="1 2" key="1">
    <citation type="submission" date="2018-08" db="EMBL/GenBank/DDBJ databases">
        <title>A genome reference for cultivated species of the human gut microbiota.</title>
        <authorList>
            <person name="Zou Y."/>
            <person name="Xue W."/>
            <person name="Luo G."/>
        </authorList>
    </citation>
    <scope>NUCLEOTIDE SEQUENCE [LARGE SCALE GENOMIC DNA]</scope>
    <source>
        <strain evidence="1 2">AF33-12</strain>
    </source>
</reference>
<gene>
    <name evidence="1" type="ORF">DWZ50_15530</name>
</gene>
<evidence type="ECO:0000313" key="2">
    <source>
        <dbReference type="Proteomes" id="UP000285610"/>
    </source>
</evidence>
<dbReference type="AlphaFoldDB" id="A0A415S659"/>
<evidence type="ECO:0000313" key="1">
    <source>
        <dbReference type="EMBL" id="RHM71468.1"/>
    </source>
</evidence>
<dbReference type="Proteomes" id="UP000285610">
    <property type="component" value="Unassembled WGS sequence"/>
</dbReference>